<evidence type="ECO:0000256" key="3">
    <source>
        <dbReference type="ARBA" id="ARBA00022529"/>
    </source>
</evidence>
<dbReference type="Pfam" id="PF08230">
    <property type="entry name" value="CW_7"/>
    <property type="match status" value="3"/>
</dbReference>
<dbReference type="Pfam" id="PF01510">
    <property type="entry name" value="Amidase_2"/>
    <property type="match status" value="1"/>
</dbReference>
<evidence type="ECO:0000256" key="4">
    <source>
        <dbReference type="ARBA" id="ARBA00022638"/>
    </source>
</evidence>
<keyword evidence="6" id="KW-0961">Cell wall biogenesis/degradation</keyword>
<dbReference type="CDD" id="cd06583">
    <property type="entry name" value="PGRP"/>
    <property type="match status" value="1"/>
</dbReference>
<organism evidence="9">
    <name type="scientific">Siphoviridae sp. ctxzZ3</name>
    <dbReference type="NCBI Taxonomy" id="2826523"/>
    <lineage>
        <taxon>Viruses</taxon>
        <taxon>Duplodnaviria</taxon>
        <taxon>Heunggongvirae</taxon>
        <taxon>Uroviricota</taxon>
        <taxon>Caudoviricetes</taxon>
    </lineage>
</organism>
<dbReference type="Gene3D" id="3.40.80.10">
    <property type="entry name" value="Peptidoglycan recognition protein-like"/>
    <property type="match status" value="1"/>
</dbReference>
<evidence type="ECO:0000259" key="8">
    <source>
        <dbReference type="SMART" id="SM01095"/>
    </source>
</evidence>
<feature type="domain" description="Cpl-7 lysozyme C-terminal" evidence="8">
    <location>
        <begin position="186"/>
        <end position="224"/>
    </location>
</feature>
<dbReference type="PANTHER" id="PTHR30417">
    <property type="entry name" value="N-ACETYLMURAMOYL-L-ALANINE AMIDASE AMID"/>
    <property type="match status" value="1"/>
</dbReference>
<dbReference type="SMART" id="SM00644">
    <property type="entry name" value="Ami_2"/>
    <property type="match status" value="1"/>
</dbReference>
<dbReference type="GO" id="GO:0008745">
    <property type="term" value="F:N-acetylmuramoyl-L-alanine amidase activity"/>
    <property type="evidence" value="ECO:0007669"/>
    <property type="project" value="UniProtKB-EC"/>
</dbReference>
<reference evidence="9" key="1">
    <citation type="journal article" date="2021" name="Proc. Natl. Acad. Sci. U.S.A.">
        <title>A Catalog of Tens of Thousands of Viruses from Human Metagenomes Reveals Hidden Associations with Chronic Diseases.</title>
        <authorList>
            <person name="Tisza M.J."/>
            <person name="Buck C.B."/>
        </authorList>
    </citation>
    <scope>NUCLEOTIDE SEQUENCE</scope>
    <source>
        <strain evidence="9">CtxzZ3</strain>
    </source>
</reference>
<dbReference type="InterPro" id="IPR036505">
    <property type="entry name" value="Amidase/PGRP_sf"/>
</dbReference>
<dbReference type="GO" id="GO:0009254">
    <property type="term" value="P:peptidoglycan turnover"/>
    <property type="evidence" value="ECO:0007669"/>
    <property type="project" value="TreeGrafter"/>
</dbReference>
<keyword evidence="4" id="KW-0081">Bacteriolytic enzyme</keyword>
<dbReference type="InterPro" id="IPR002502">
    <property type="entry name" value="Amidase_domain"/>
</dbReference>
<evidence type="ECO:0000256" key="5">
    <source>
        <dbReference type="ARBA" id="ARBA00022801"/>
    </source>
</evidence>
<evidence type="ECO:0000313" key="9">
    <source>
        <dbReference type="EMBL" id="DAD92910.1"/>
    </source>
</evidence>
<dbReference type="SUPFAM" id="SSF55846">
    <property type="entry name" value="N-acetylmuramoyl-L-alanine amidase-like"/>
    <property type="match status" value="1"/>
</dbReference>
<dbReference type="GO" id="GO:0009253">
    <property type="term" value="P:peptidoglycan catabolic process"/>
    <property type="evidence" value="ECO:0007669"/>
    <property type="project" value="InterPro"/>
</dbReference>
<comment type="catalytic activity">
    <reaction evidence="1">
        <text>Hydrolyzes the link between N-acetylmuramoyl residues and L-amino acid residues in certain cell-wall glycopeptides.</text>
        <dbReference type="EC" id="3.5.1.28"/>
    </reaction>
</comment>
<dbReference type="GO" id="GO:0071555">
    <property type="term" value="P:cell wall organization"/>
    <property type="evidence" value="ECO:0007669"/>
    <property type="project" value="UniProtKB-KW"/>
</dbReference>
<name>A0A8S5NDY2_9CAUD</name>
<dbReference type="PANTHER" id="PTHR30417:SF1">
    <property type="entry name" value="N-ACETYLMURAMOYL-L-ALANINE AMIDASE AMID"/>
    <property type="match status" value="1"/>
</dbReference>
<dbReference type="EC" id="3.5.1.28" evidence="2"/>
<protein>
    <recommendedName>
        <fullName evidence="2">N-acetylmuramoyl-L-alanine amidase</fullName>
        <ecNumber evidence="2">3.5.1.28</ecNumber>
    </recommendedName>
</protein>
<keyword evidence="5 9" id="KW-0378">Hydrolase</keyword>
<dbReference type="GO" id="GO:0042742">
    <property type="term" value="P:defense response to bacterium"/>
    <property type="evidence" value="ECO:0007669"/>
    <property type="project" value="UniProtKB-KW"/>
</dbReference>
<dbReference type="SMART" id="SM01095">
    <property type="entry name" value="Cpl-7"/>
    <property type="match status" value="3"/>
</dbReference>
<evidence type="ECO:0000256" key="2">
    <source>
        <dbReference type="ARBA" id="ARBA00011901"/>
    </source>
</evidence>
<sequence length="328" mass="35390">MGYSALTNAVIMSPNHSGSRYNSISKITIHHMAGNLSIETCGNVFLNPNRQASSNYGIDSDGRIACYVDEENHPWTSANWENDDRAITIEVANSETGGDWPISQEAYASLIRLCADICNRYGIYPYYDGTPSATLTEHCMFVATNCPGPTIHAMQVNHVIENDIRAAMAGGAISTPQSTQPVSGDVEDLARRAIAGEFGNGDARHAALGDMYSAVQARINEIYGGIQSTPSYSIDDIAQRVISGEFGNGVDRINALASAGYDNVEVQQRVNELLQGVPSSTQGDMSAIAEAVYRGDYGNGQDRINALRAAGYDPDEVQRAVDRIYYGL</sequence>
<evidence type="ECO:0000256" key="6">
    <source>
        <dbReference type="ARBA" id="ARBA00023316"/>
    </source>
</evidence>
<dbReference type="InterPro" id="IPR051206">
    <property type="entry name" value="NAMLAA_amidase_2"/>
</dbReference>
<evidence type="ECO:0000256" key="1">
    <source>
        <dbReference type="ARBA" id="ARBA00001561"/>
    </source>
</evidence>
<dbReference type="EMBL" id="BK015148">
    <property type="protein sequence ID" value="DAD92910.1"/>
    <property type="molecule type" value="Genomic_DNA"/>
</dbReference>
<feature type="domain" description="Cpl-7 lysozyme C-terminal" evidence="8">
    <location>
        <begin position="285"/>
        <end position="326"/>
    </location>
</feature>
<evidence type="ECO:0000259" key="7">
    <source>
        <dbReference type="SMART" id="SM00644"/>
    </source>
</evidence>
<feature type="domain" description="Cpl-7 lysozyme C-terminal" evidence="8">
    <location>
        <begin position="234"/>
        <end position="275"/>
    </location>
</feature>
<keyword evidence="3" id="KW-0929">Antimicrobial</keyword>
<feature type="domain" description="N-acetylmuramoyl-L-alanine amidase" evidence="7">
    <location>
        <begin position="13"/>
        <end position="148"/>
    </location>
</feature>
<dbReference type="InterPro" id="IPR013168">
    <property type="entry name" value="Cpl_7_lyso_C"/>
</dbReference>
<dbReference type="GO" id="GO:0001897">
    <property type="term" value="P:symbiont-mediated cytolysis of host cell"/>
    <property type="evidence" value="ECO:0007669"/>
    <property type="project" value="UniProtKB-ARBA"/>
</dbReference>
<proteinExistence type="predicted"/>
<accession>A0A8S5NDY2</accession>